<feature type="region of interest" description="Disordered" evidence="9">
    <location>
        <begin position="162"/>
        <end position="193"/>
    </location>
</feature>
<feature type="non-terminal residue" evidence="11">
    <location>
        <position position="1"/>
    </location>
</feature>
<dbReference type="PANTHER" id="PTHR11778">
    <property type="entry name" value="SERYL-TRNA SYNTHETASE"/>
    <property type="match status" value="1"/>
</dbReference>
<evidence type="ECO:0000256" key="1">
    <source>
        <dbReference type="ARBA" id="ARBA00012840"/>
    </source>
</evidence>
<keyword evidence="4 8" id="KW-0067">ATP-binding</keyword>
<evidence type="ECO:0000256" key="3">
    <source>
        <dbReference type="ARBA" id="ARBA00022741"/>
    </source>
</evidence>
<dbReference type="InterPro" id="IPR002317">
    <property type="entry name" value="Ser-tRNA-ligase_type_1"/>
</dbReference>
<keyword evidence="12" id="KW-1185">Reference proteome</keyword>
<evidence type="ECO:0000256" key="4">
    <source>
        <dbReference type="ARBA" id="ARBA00022840"/>
    </source>
</evidence>
<gene>
    <name evidence="11" type="ORF">BJ085DRAFT_23323</name>
</gene>
<dbReference type="Gene3D" id="3.30.930.10">
    <property type="entry name" value="Bira Bifunctional Protein, Domain 2"/>
    <property type="match status" value="1"/>
</dbReference>
<dbReference type="GO" id="GO:0005524">
    <property type="term" value="F:ATP binding"/>
    <property type="evidence" value="ECO:0007669"/>
    <property type="project" value="UniProtKB-KW"/>
</dbReference>
<dbReference type="EC" id="6.1.1.11" evidence="1"/>
<evidence type="ECO:0000256" key="7">
    <source>
        <dbReference type="PIRSR" id="PIRSR001529-1"/>
    </source>
</evidence>
<accession>A0A4P9ZXR7</accession>
<feature type="binding site" evidence="7">
    <location>
        <position position="202"/>
    </location>
    <ligand>
        <name>L-serine</name>
        <dbReference type="ChEBI" id="CHEBI:33384"/>
    </ligand>
</feature>
<dbReference type="PROSITE" id="PS50862">
    <property type="entry name" value="AA_TRNA_LIGASE_II"/>
    <property type="match status" value="1"/>
</dbReference>
<feature type="site" description="Important for serine binding" evidence="7">
    <location>
        <position position="357"/>
    </location>
</feature>
<reference evidence="12" key="1">
    <citation type="journal article" date="2018" name="Nat. Microbiol.">
        <title>Leveraging single-cell genomics to expand the fungal tree of life.</title>
        <authorList>
            <person name="Ahrendt S.R."/>
            <person name="Quandt C.A."/>
            <person name="Ciobanu D."/>
            <person name="Clum A."/>
            <person name="Salamov A."/>
            <person name="Andreopoulos B."/>
            <person name="Cheng J.F."/>
            <person name="Woyke T."/>
            <person name="Pelin A."/>
            <person name="Henrissat B."/>
            <person name="Reynolds N.K."/>
            <person name="Benny G.L."/>
            <person name="Smith M.E."/>
            <person name="James T.Y."/>
            <person name="Grigoriev I.V."/>
        </authorList>
    </citation>
    <scope>NUCLEOTIDE SEQUENCE [LARGE SCALE GENOMIC DNA]</scope>
    <source>
        <strain evidence="12">RSA 468</strain>
    </source>
</reference>
<keyword evidence="3" id="KW-0547">Nucleotide-binding</keyword>
<evidence type="ECO:0000256" key="5">
    <source>
        <dbReference type="ARBA" id="ARBA00023146"/>
    </source>
</evidence>
<evidence type="ECO:0000313" key="11">
    <source>
        <dbReference type="EMBL" id="RKP38466.1"/>
    </source>
</evidence>
<feature type="binding site" evidence="8">
    <location>
        <begin position="249"/>
        <end position="252"/>
    </location>
    <ligand>
        <name>ATP</name>
        <dbReference type="ChEBI" id="CHEBI:30616"/>
    </ligand>
</feature>
<evidence type="ECO:0000256" key="6">
    <source>
        <dbReference type="ARBA" id="ARBA00031113"/>
    </source>
</evidence>
<feature type="binding site" evidence="7">
    <location>
        <position position="355"/>
    </location>
    <ligand>
        <name>L-serine</name>
        <dbReference type="ChEBI" id="CHEBI:33384"/>
    </ligand>
</feature>
<dbReference type="STRING" id="215637.A0A4P9ZXR7"/>
<dbReference type="GO" id="GO:0004828">
    <property type="term" value="F:serine-tRNA ligase activity"/>
    <property type="evidence" value="ECO:0007669"/>
    <property type="project" value="UniProtKB-EC"/>
</dbReference>
<dbReference type="NCBIfam" id="TIGR00414">
    <property type="entry name" value="serS"/>
    <property type="match status" value="1"/>
</dbReference>
<dbReference type="SUPFAM" id="SSF55681">
    <property type="entry name" value="Class II aaRS and biotin synthetases"/>
    <property type="match status" value="1"/>
</dbReference>
<dbReference type="InterPro" id="IPR002314">
    <property type="entry name" value="aa-tRNA-synt_IIb"/>
</dbReference>
<dbReference type="Pfam" id="PF00587">
    <property type="entry name" value="tRNA-synt_2b"/>
    <property type="match status" value="1"/>
</dbReference>
<name>A0A4P9ZXR7_9FUNG</name>
<dbReference type="InterPro" id="IPR033729">
    <property type="entry name" value="SerRS_core"/>
</dbReference>
<keyword evidence="2" id="KW-0436">Ligase</keyword>
<dbReference type="CDD" id="cd00770">
    <property type="entry name" value="SerRS_core"/>
    <property type="match status" value="1"/>
</dbReference>
<dbReference type="EMBL" id="ML002364">
    <property type="protein sequence ID" value="RKP38466.1"/>
    <property type="molecule type" value="Genomic_DNA"/>
</dbReference>
<protein>
    <recommendedName>
        <fullName evidence="1">serine--tRNA ligase</fullName>
        <ecNumber evidence="1">6.1.1.11</ecNumber>
    </recommendedName>
    <alternativeName>
        <fullName evidence="6">Seryl-tRNA synthetase</fullName>
    </alternativeName>
</protein>
<organism evidence="11 12">
    <name type="scientific">Dimargaris cristalligena</name>
    <dbReference type="NCBI Taxonomy" id="215637"/>
    <lineage>
        <taxon>Eukaryota</taxon>
        <taxon>Fungi</taxon>
        <taxon>Fungi incertae sedis</taxon>
        <taxon>Zoopagomycota</taxon>
        <taxon>Kickxellomycotina</taxon>
        <taxon>Dimargaritomycetes</taxon>
        <taxon>Dimargaritales</taxon>
        <taxon>Dimargaritaceae</taxon>
        <taxon>Dimargaris</taxon>
    </lineage>
</organism>
<evidence type="ECO:0000259" key="10">
    <source>
        <dbReference type="PROSITE" id="PS50862"/>
    </source>
</evidence>
<dbReference type="PRINTS" id="PR00981">
    <property type="entry name" value="TRNASYNTHSER"/>
</dbReference>
<evidence type="ECO:0000256" key="9">
    <source>
        <dbReference type="SAM" id="MobiDB-lite"/>
    </source>
</evidence>
<dbReference type="Proteomes" id="UP000268162">
    <property type="component" value="Unassembled WGS sequence"/>
</dbReference>
<feature type="binding site" evidence="7">
    <location>
        <position position="233"/>
    </location>
    <ligand>
        <name>L-serine</name>
        <dbReference type="ChEBI" id="CHEBI:33384"/>
    </ligand>
</feature>
<dbReference type="AlphaFoldDB" id="A0A4P9ZXR7"/>
<keyword evidence="5" id="KW-0030">Aminoacyl-tRNA synthetase</keyword>
<evidence type="ECO:0000256" key="2">
    <source>
        <dbReference type="ARBA" id="ARBA00022598"/>
    </source>
</evidence>
<feature type="binding site" evidence="7">
    <location>
        <position position="256"/>
    </location>
    <ligand>
        <name>L-serine</name>
        <dbReference type="ChEBI" id="CHEBI:33384"/>
    </ligand>
</feature>
<dbReference type="InterPro" id="IPR006195">
    <property type="entry name" value="aa-tRNA-synth_II"/>
</dbReference>
<dbReference type="PIRSF" id="PIRSF001529">
    <property type="entry name" value="Ser-tRNA-synth_IIa"/>
    <property type="match status" value="1"/>
</dbReference>
<evidence type="ECO:0000256" key="8">
    <source>
        <dbReference type="PIRSR" id="PIRSR001529-2"/>
    </source>
</evidence>
<dbReference type="GO" id="GO:0006434">
    <property type="term" value="P:seryl-tRNA aminoacylation"/>
    <property type="evidence" value="ECO:0007669"/>
    <property type="project" value="InterPro"/>
</dbReference>
<sequence>QLAQEARVVRDRCAALEADHAEQYHRLIQETLKLPNDTHPTTPEGDENQATIVKMVGKPRTVLVTPSNEAPNPIPYRDHLTLCQELDLVDFQAAATVTGSSFYYLKREAALLELALVQYAMQKAVARGFIPVLAPDLVRQDIMHGCGFRPRNDEANQTYFVSAVPPSQPGRDTNAISTSDSPSGSSSSAPANAPPPLCLTATAEIPLAGLFTHKRVELRSLPQKLVAFGHCFRAEAGARGAETRGLYRVHQFSKVELFMVSDPQHSDRALEEIRELQEDIIGSLGICYRVLDMPTFELGASAYKKYDIEAWMPGRQAWGEISSASNCTDYQSRRLNIRFHPTPDAKAPNFAHTLNGTACAVPRLIIAILETFQTPSGEVIIPEPLRPWMMGISKISPIRPSP</sequence>
<feature type="domain" description="Aminoacyl-transfer RNA synthetases class-II family profile" evidence="10">
    <location>
        <begin position="78"/>
        <end position="382"/>
    </location>
</feature>
<feature type="binding site" evidence="8">
    <location>
        <begin position="320"/>
        <end position="323"/>
    </location>
    <ligand>
        <name>ATP</name>
        <dbReference type="ChEBI" id="CHEBI:30616"/>
    </ligand>
</feature>
<proteinExistence type="predicted"/>
<dbReference type="InterPro" id="IPR045864">
    <property type="entry name" value="aa-tRNA-synth_II/BPL/LPL"/>
</dbReference>
<feature type="binding site" evidence="8">
    <location>
        <begin position="233"/>
        <end position="235"/>
    </location>
    <ligand>
        <name>ATP</name>
        <dbReference type="ChEBI" id="CHEBI:30616"/>
    </ligand>
</feature>
<feature type="compositionally biased region" description="Low complexity" evidence="9">
    <location>
        <begin position="175"/>
        <end position="191"/>
    </location>
</feature>
<evidence type="ECO:0000313" key="12">
    <source>
        <dbReference type="Proteomes" id="UP000268162"/>
    </source>
</evidence>